<keyword evidence="1" id="KW-0732">Signal</keyword>
<dbReference type="RefSeq" id="WP_338689055.1">
    <property type="nucleotide sequence ID" value="NZ_AP024702.1"/>
</dbReference>
<evidence type="ECO:0008006" key="4">
    <source>
        <dbReference type="Google" id="ProtNLM"/>
    </source>
</evidence>
<dbReference type="EMBL" id="AP024702">
    <property type="protein sequence ID" value="BCX47053.1"/>
    <property type="molecule type" value="Genomic_DNA"/>
</dbReference>
<reference evidence="2 3" key="1">
    <citation type="submission" date="2021-06" db="EMBL/GenBank/DDBJ databases">
        <title>Complete genome of Haloferula helveola possessing various polysaccharide degrading enzymes.</title>
        <authorList>
            <person name="Takami H."/>
            <person name="Huang C."/>
            <person name="Hamasaki K."/>
        </authorList>
    </citation>
    <scope>NUCLEOTIDE SEQUENCE [LARGE SCALE GENOMIC DNA]</scope>
    <source>
        <strain evidence="2 3">CN-1</strain>
    </source>
</reference>
<evidence type="ECO:0000313" key="2">
    <source>
        <dbReference type="EMBL" id="BCX47053.1"/>
    </source>
</evidence>
<dbReference type="Proteomes" id="UP001374893">
    <property type="component" value="Chromosome"/>
</dbReference>
<feature type="signal peptide" evidence="1">
    <location>
        <begin position="1"/>
        <end position="17"/>
    </location>
</feature>
<evidence type="ECO:0000256" key="1">
    <source>
        <dbReference type="SAM" id="SignalP"/>
    </source>
</evidence>
<gene>
    <name evidence="2" type="ORF">HAHE_09610</name>
</gene>
<evidence type="ECO:0000313" key="3">
    <source>
        <dbReference type="Proteomes" id="UP001374893"/>
    </source>
</evidence>
<proteinExistence type="predicted"/>
<organism evidence="2 3">
    <name type="scientific">Haloferula helveola</name>
    <dbReference type="NCBI Taxonomy" id="490095"/>
    <lineage>
        <taxon>Bacteria</taxon>
        <taxon>Pseudomonadati</taxon>
        <taxon>Verrucomicrobiota</taxon>
        <taxon>Verrucomicrobiia</taxon>
        <taxon>Verrucomicrobiales</taxon>
        <taxon>Verrucomicrobiaceae</taxon>
        <taxon>Haloferula</taxon>
    </lineage>
</organism>
<feature type="chain" id="PRO_5047201207" description="PEP-CTERM protein-sorting domain-containing protein" evidence="1">
    <location>
        <begin position="18"/>
        <end position="228"/>
    </location>
</feature>
<accession>A0ABN6H1Z3</accession>
<sequence>MKHILLLAILATFQVDAAVTITLPGNSETSGWDQLNSSNPYWADNGYTTSYPGATPWPGPVSANMAGSEGGATFSKVSGNGYLASSSIYDGGGAGTYSISDSDPMVDLATIVFQLDAGTEIGVLPVLNYNGGSQGLAPDFTLTTAGEYLSFDFSTSTFFPTTNHAWQWDLTGLDIDSYEIVWGSVANNHLSQYEINLTTGDTFSQAVPEPSAALLSLAGVLLAFRRRR</sequence>
<protein>
    <recommendedName>
        <fullName evidence="4">PEP-CTERM protein-sorting domain-containing protein</fullName>
    </recommendedName>
</protein>
<name>A0ABN6H1Z3_9BACT</name>
<keyword evidence="3" id="KW-1185">Reference proteome</keyword>